<evidence type="ECO:0000313" key="2">
    <source>
        <dbReference type="EMBL" id="CUB07840.1"/>
    </source>
</evidence>
<proteinExistence type="predicted"/>
<sequence>MSAPTLVFDLETIPDVAALRLLHELPDALSDEEVVEYAAQRQRARSGSDFLPHHLQRIVTLAGVWDNGHDVKVFSLAAPELDEAEILRQFFAAIDKKRPQLVTWNGGGFDLPVLHYRSLLHGVQASAYWEVGERESEYRYNNYLGRFHWRHLDLMDVLAGYQTRAAAPLDQIARLLGFPGKLGMDGGQVWGAWCRGEAAAIRAYCETDAVNTHLVFLRFQWLRGKLDERELKSALDRLREHLEKLPGAHWREFLAQWPLTAADPKI</sequence>
<evidence type="ECO:0000313" key="3">
    <source>
        <dbReference type="Proteomes" id="UP000182108"/>
    </source>
</evidence>
<dbReference type="Pfam" id="PF10108">
    <property type="entry name" value="DNA_pol_B_exo2"/>
    <property type="match status" value="1"/>
</dbReference>
<dbReference type="InterPro" id="IPR012337">
    <property type="entry name" value="RNaseH-like_sf"/>
</dbReference>
<feature type="domain" description="Predicted 3'-5' exonuclease PolB-like" evidence="1">
    <location>
        <begin position="48"/>
        <end position="257"/>
    </location>
</feature>
<keyword evidence="2" id="KW-0269">Exonuclease</keyword>
<gene>
    <name evidence="2" type="ORF">Ga0061068_11312</name>
</gene>
<accession>A0A0K6IXJ5</accession>
<dbReference type="CDD" id="cd05782">
    <property type="entry name" value="DNA_polB_like1_exo"/>
    <property type="match status" value="1"/>
</dbReference>
<dbReference type="SUPFAM" id="SSF53098">
    <property type="entry name" value="Ribonuclease H-like"/>
    <property type="match status" value="1"/>
</dbReference>
<dbReference type="RefSeq" id="WP_055424111.1">
    <property type="nucleotide sequence ID" value="NZ_CYHH01000013.1"/>
</dbReference>
<name>A0A0K6IXJ5_9PROT</name>
<organism evidence="2 3">
    <name type="scientific">Tepidiphilus thermophilus</name>
    <dbReference type="NCBI Taxonomy" id="876478"/>
    <lineage>
        <taxon>Bacteria</taxon>
        <taxon>Pseudomonadati</taxon>
        <taxon>Pseudomonadota</taxon>
        <taxon>Hydrogenophilia</taxon>
        <taxon>Hydrogenophilales</taxon>
        <taxon>Hydrogenophilaceae</taxon>
        <taxon>Tepidiphilus</taxon>
    </lineage>
</organism>
<dbReference type="Gene3D" id="3.30.420.10">
    <property type="entry name" value="Ribonuclease H-like superfamily/Ribonuclease H"/>
    <property type="match status" value="1"/>
</dbReference>
<dbReference type="Proteomes" id="UP000182108">
    <property type="component" value="Unassembled WGS sequence"/>
</dbReference>
<dbReference type="AlphaFoldDB" id="A0A0K6IXJ5"/>
<keyword evidence="2" id="KW-0540">Nuclease</keyword>
<dbReference type="GO" id="GO:0004527">
    <property type="term" value="F:exonuclease activity"/>
    <property type="evidence" value="ECO:0007669"/>
    <property type="project" value="UniProtKB-KW"/>
</dbReference>
<keyword evidence="3" id="KW-1185">Reference proteome</keyword>
<keyword evidence="2" id="KW-0378">Hydrolase</keyword>
<dbReference type="EMBL" id="CYHH01000013">
    <property type="protein sequence ID" value="CUB07840.1"/>
    <property type="molecule type" value="Genomic_DNA"/>
</dbReference>
<dbReference type="OrthoDB" id="13288at2"/>
<dbReference type="InterPro" id="IPR019288">
    <property type="entry name" value="3'-5'_exonuclease_PolB-like"/>
</dbReference>
<dbReference type="GO" id="GO:0003676">
    <property type="term" value="F:nucleic acid binding"/>
    <property type="evidence" value="ECO:0007669"/>
    <property type="project" value="InterPro"/>
</dbReference>
<evidence type="ECO:0000259" key="1">
    <source>
        <dbReference type="Pfam" id="PF10108"/>
    </source>
</evidence>
<protein>
    <submittedName>
        <fullName evidence="2">Predicted 3'-5' exonuclease related to the exonuclease domain of PolB</fullName>
    </submittedName>
</protein>
<dbReference type="InterPro" id="IPR036397">
    <property type="entry name" value="RNaseH_sf"/>
</dbReference>
<reference evidence="3" key="1">
    <citation type="submission" date="2015-08" db="EMBL/GenBank/DDBJ databases">
        <authorList>
            <person name="Babu N.S."/>
            <person name="Beckwith C.J."/>
            <person name="Beseler K.G."/>
            <person name="Brison A."/>
            <person name="Carone J.V."/>
            <person name="Caskin T.P."/>
            <person name="Diamond M."/>
            <person name="Durham M.E."/>
            <person name="Foxe J.M."/>
            <person name="Go M."/>
            <person name="Henderson B.A."/>
            <person name="Jones I.B."/>
            <person name="McGettigan J.A."/>
            <person name="Micheletti S.J."/>
            <person name="Nasrallah M.E."/>
            <person name="Ortiz D."/>
            <person name="Piller C.R."/>
            <person name="Privatt S.R."/>
            <person name="Schneider S.L."/>
            <person name="Sharp S."/>
            <person name="Smith T.C."/>
            <person name="Stanton J.D."/>
            <person name="Ullery H.E."/>
            <person name="Wilson R.J."/>
            <person name="Serrano M.G."/>
            <person name="Buck G."/>
            <person name="Lee V."/>
            <person name="Wang Y."/>
            <person name="Carvalho R."/>
            <person name="Voegtly L."/>
            <person name="Shi R."/>
            <person name="Duckworth R."/>
            <person name="Johnson A."/>
            <person name="Loviza R."/>
            <person name="Walstead R."/>
            <person name="Shah Z."/>
            <person name="Kiflezghi M."/>
            <person name="Wade K."/>
            <person name="Ball S.L."/>
            <person name="Bradley K.W."/>
            <person name="Asai D.J."/>
            <person name="Bowman C.A."/>
            <person name="Russell D.A."/>
            <person name="Pope W.H."/>
            <person name="Jacobs-Sera D."/>
            <person name="Hendrix R.W."/>
            <person name="Hatfull G.F."/>
        </authorList>
    </citation>
    <scope>NUCLEOTIDE SEQUENCE [LARGE SCALE GENOMIC DNA]</scope>
    <source>
        <strain evidence="3">JCM 19170</strain>
    </source>
</reference>